<keyword evidence="6" id="KW-1185">Reference proteome</keyword>
<dbReference type="InterPro" id="IPR013217">
    <property type="entry name" value="Methyltransf_12"/>
</dbReference>
<dbReference type="PANTHER" id="PTHR22809:SF11">
    <property type="entry name" value="TRNA N(3)-METHYLCYTIDINE METHYLTRANSFERASE METTL2"/>
    <property type="match status" value="1"/>
</dbReference>
<dbReference type="Gene3D" id="3.40.50.150">
    <property type="entry name" value="Vaccinia Virus protein VP39"/>
    <property type="match status" value="1"/>
</dbReference>
<evidence type="ECO:0000256" key="1">
    <source>
        <dbReference type="ARBA" id="ARBA00009725"/>
    </source>
</evidence>
<dbReference type="PANTHER" id="PTHR22809">
    <property type="entry name" value="METHYLTRANSFERASE-RELATED"/>
    <property type="match status" value="1"/>
</dbReference>
<proteinExistence type="inferred from homology"/>
<reference evidence="7" key="1">
    <citation type="submission" date="2024-02" db="UniProtKB">
        <authorList>
            <consortium name="WormBaseParasite"/>
        </authorList>
    </citation>
    <scope>IDENTIFICATION</scope>
</reference>
<dbReference type="AlphaFoldDB" id="A0AAF3FIK9"/>
<dbReference type="Pfam" id="PF08242">
    <property type="entry name" value="Methyltransf_12"/>
    <property type="match status" value="1"/>
</dbReference>
<dbReference type="InterPro" id="IPR029063">
    <property type="entry name" value="SAM-dependent_MTases_sf"/>
</dbReference>
<dbReference type="PIRSF" id="PIRSF037755">
    <property type="entry name" value="Mettl2_prd"/>
    <property type="match status" value="1"/>
</dbReference>
<dbReference type="InterPro" id="IPR026113">
    <property type="entry name" value="METTL2/6/8-like"/>
</dbReference>
<organism evidence="6 7">
    <name type="scientific">Mesorhabditis belari</name>
    <dbReference type="NCBI Taxonomy" id="2138241"/>
    <lineage>
        <taxon>Eukaryota</taxon>
        <taxon>Metazoa</taxon>
        <taxon>Ecdysozoa</taxon>
        <taxon>Nematoda</taxon>
        <taxon>Chromadorea</taxon>
        <taxon>Rhabditida</taxon>
        <taxon>Rhabditina</taxon>
        <taxon>Rhabditomorpha</taxon>
        <taxon>Rhabditoidea</taxon>
        <taxon>Rhabditidae</taxon>
        <taxon>Mesorhabditinae</taxon>
        <taxon>Mesorhabditis</taxon>
    </lineage>
</organism>
<dbReference type="SUPFAM" id="SSF53335">
    <property type="entry name" value="S-adenosyl-L-methionine-dependent methyltransferases"/>
    <property type="match status" value="1"/>
</dbReference>
<dbReference type="Proteomes" id="UP000887575">
    <property type="component" value="Unassembled WGS sequence"/>
</dbReference>
<evidence type="ECO:0000256" key="4">
    <source>
        <dbReference type="PIRNR" id="PIRNR037755"/>
    </source>
</evidence>
<keyword evidence="3 4" id="KW-0808">Transferase</keyword>
<name>A0AAF3FIK9_9BILA</name>
<evidence type="ECO:0000313" key="7">
    <source>
        <dbReference type="WBParaSite" id="MBELARI_LOCUS5911"/>
    </source>
</evidence>
<dbReference type="CDD" id="cd02440">
    <property type="entry name" value="AdoMet_MTases"/>
    <property type="match status" value="1"/>
</dbReference>
<dbReference type="GO" id="GO:0032259">
    <property type="term" value="P:methylation"/>
    <property type="evidence" value="ECO:0007669"/>
    <property type="project" value="UniProtKB-KW"/>
</dbReference>
<evidence type="ECO:0000256" key="3">
    <source>
        <dbReference type="ARBA" id="ARBA00022679"/>
    </source>
</evidence>
<sequence length="298" mass="34950">MRETPSLRPSGFGTRYLTDKEKVWDHNAWDNPEWDDEMEKNAIEVIEGQKVHPVESHSVSNLLSNPVRQWNNFYARHTNKFFMDRNWLLKEFPELDMEKYPADSHIRVLEVGCGVGNTSFPLLQWDIEKKMYLYSCDYSSKAIDIVKGNENYDESRGKAFVWDITEPHSSDIEPGSIDVITCIFVLSAIPPTKYRQAIENLSTLLKPGGCILVKDYGRFDLSQLRFKRNRFIDENLYCRGDGTLVYYRTKEEMETDFLHCGLEPEACTYDRRLIVNRAIKLQMHRIWIQAKFIKKTNL</sequence>
<dbReference type="WBParaSite" id="MBELARI_LOCUS5911">
    <property type="protein sequence ID" value="MBELARI_LOCUS5911"/>
    <property type="gene ID" value="MBELARI_LOCUS5911"/>
</dbReference>
<evidence type="ECO:0000259" key="5">
    <source>
        <dbReference type="Pfam" id="PF08242"/>
    </source>
</evidence>
<comment type="similarity">
    <text evidence="1 4">Belongs to the methyltransferase superfamily. METL family.</text>
</comment>
<evidence type="ECO:0000313" key="6">
    <source>
        <dbReference type="Proteomes" id="UP000887575"/>
    </source>
</evidence>
<accession>A0AAF3FIK9</accession>
<dbReference type="EC" id="2.1.1.-" evidence="4"/>
<feature type="domain" description="Methyltransferase type 12" evidence="5">
    <location>
        <begin position="109"/>
        <end position="211"/>
    </location>
</feature>
<comment type="function">
    <text evidence="4">S-adenosyl-L-methionine-dependent methyltransferase.</text>
</comment>
<protein>
    <recommendedName>
        <fullName evidence="4">tRNA N(3)-methylcytidine methyltransferase</fullName>
        <ecNumber evidence="4">2.1.1.-</ecNumber>
    </recommendedName>
</protein>
<keyword evidence="2 4" id="KW-0489">Methyltransferase</keyword>
<dbReference type="GO" id="GO:0052735">
    <property type="term" value="F:tRNA (cytidine-3-)-methyltransferase activity"/>
    <property type="evidence" value="ECO:0007669"/>
    <property type="project" value="TreeGrafter"/>
</dbReference>
<evidence type="ECO:0000256" key="2">
    <source>
        <dbReference type="ARBA" id="ARBA00022603"/>
    </source>
</evidence>